<organism evidence="7 8">
    <name type="scientific">Coptotermes formosanus</name>
    <name type="common">Formosan subterranean termite</name>
    <dbReference type="NCBI Taxonomy" id="36987"/>
    <lineage>
        <taxon>Eukaryota</taxon>
        <taxon>Metazoa</taxon>
        <taxon>Ecdysozoa</taxon>
        <taxon>Arthropoda</taxon>
        <taxon>Hexapoda</taxon>
        <taxon>Insecta</taxon>
        <taxon>Pterygota</taxon>
        <taxon>Neoptera</taxon>
        <taxon>Polyneoptera</taxon>
        <taxon>Dictyoptera</taxon>
        <taxon>Blattodea</taxon>
        <taxon>Blattoidea</taxon>
        <taxon>Termitoidae</taxon>
        <taxon>Rhinotermitidae</taxon>
        <taxon>Coptotermes</taxon>
    </lineage>
</organism>
<gene>
    <name evidence="7" type="ORF">Cfor_11466</name>
</gene>
<protein>
    <recommendedName>
        <fullName evidence="3">Nucleoredoxin</fullName>
        <ecNumber evidence="1">1.8.1.8</ecNumber>
    </recommendedName>
</protein>
<dbReference type="GO" id="GO:0031397">
    <property type="term" value="P:negative regulation of protein ubiquitination"/>
    <property type="evidence" value="ECO:0007669"/>
    <property type="project" value="TreeGrafter"/>
</dbReference>
<dbReference type="Pfam" id="PF13905">
    <property type="entry name" value="Thioredoxin_8"/>
    <property type="match status" value="1"/>
</dbReference>
<dbReference type="InterPro" id="IPR036249">
    <property type="entry name" value="Thioredoxin-like_sf"/>
</dbReference>
<dbReference type="InterPro" id="IPR013766">
    <property type="entry name" value="Thioredoxin_domain"/>
</dbReference>
<accession>A0A6L2PSZ9</accession>
<comment type="similarity">
    <text evidence="2">Belongs to the nucleoredoxin family.</text>
</comment>
<dbReference type="InParanoid" id="A0A6L2PSZ9"/>
<dbReference type="InterPro" id="IPR012336">
    <property type="entry name" value="Thioredoxin-like_fold"/>
</dbReference>
<dbReference type="EC" id="1.8.1.8" evidence="1"/>
<dbReference type="CDD" id="cd03009">
    <property type="entry name" value="TryX_like_TryX_NRX"/>
    <property type="match status" value="1"/>
</dbReference>
<feature type="domain" description="Thioredoxin" evidence="6">
    <location>
        <begin position="590"/>
        <end position="738"/>
    </location>
</feature>
<evidence type="ECO:0000256" key="3">
    <source>
        <dbReference type="ARBA" id="ARBA00026178"/>
    </source>
</evidence>
<dbReference type="InterPro" id="IPR045870">
    <property type="entry name" value="TryX_NRX_thioredoxin_dom"/>
</dbReference>
<reference evidence="8" key="1">
    <citation type="submission" date="2020-01" db="EMBL/GenBank/DDBJ databases">
        <title>Draft genome sequence of the Termite Coptotermes fromosanus.</title>
        <authorList>
            <person name="Itakura S."/>
            <person name="Yosikawa Y."/>
            <person name="Umezawa K."/>
        </authorList>
    </citation>
    <scope>NUCLEOTIDE SEQUENCE [LARGE SCALE GENOMIC DNA]</scope>
</reference>
<sequence length="874" mass="98607">MTFKFLDVPFLAWRVGRLQPPTAERQGRTGTDSELGETLTIYKHCRFIIITIIIIIHRSSLHSSSPKFSEEKSENDRLVPHPFGFIIHLSLYHITLYRVVHGLWTLLQTMIFQVFVIKIVHIRASDFGKLRSYGRLKLRTDDICAAFLYLWLADRGLTIILPVVLYGCETWSLTLKEEQRLRVFENRVLRRIFGPKRDEATGEWRRLHNEELNDLYSSPNIIRVIKSRRMRWAGHVARLEERELHTGFWSGDLREGDHLGDQEKHRSVSRHPLRLGSTDTVNHAQNKQLCKRSTKQSWSRPRSVDTVVNVTSVSHRQTAKQMASNVTRIPDITSWWFRRVLGPDLIKCSSVTADDVNDVKKELCVTTIESAILSSATKARESDNIANTDNDTTCQVIGLYFTPIHLCVDEGNEEFTSKLVDLYGRVNYCYESKCRDSECCKNKADELNSTAEDNYSVTPLSCKHRTKTRKLEVIHVVLPPGANASGVGAGVVLDPGSDCSPLLDEASFRKVIKHLPWFAIPYRDIHRTVRLSRRYRAQLGAPTLVLLEGSTGRLITSNGCDNLSEDPTGALFPWTPRALTDLLKEVGPYLPGGKRTAVSKLSASDSHVQYSELDGLVKAIYFSAHWCPPCKAFTPQLIETYSKVRARGRNFEVIFVSSDRSEESFTLYLSTMPWLAVPWEQEERRRELAALLGVQGIPTLVLLDADGSVITTDGRGEVNEDPIGENFPWRPKLVNVLTERYAAKLHDYPAIILFVEGEEGEMEFAESVLLPAAEQFAMVTDSYHRDEDRLLHFFVGCDCETSDLLREFVGLDDAVPLLTAIDIAGGQLSIMEDGAEITEHSVISFVTKFLDGTLPTTDITANNVHMAAGAMSMI</sequence>
<dbReference type="GO" id="GO:0004791">
    <property type="term" value="F:thioredoxin-disulfide reductase (NADPH) activity"/>
    <property type="evidence" value="ECO:0007669"/>
    <property type="project" value="InterPro"/>
</dbReference>
<dbReference type="PROSITE" id="PS51352">
    <property type="entry name" value="THIOREDOXIN_2"/>
    <property type="match status" value="1"/>
</dbReference>
<dbReference type="Gene3D" id="3.40.30.10">
    <property type="entry name" value="Glutaredoxin"/>
    <property type="match status" value="3"/>
</dbReference>
<dbReference type="SUPFAM" id="SSF52833">
    <property type="entry name" value="Thioredoxin-like"/>
    <property type="match status" value="1"/>
</dbReference>
<evidence type="ECO:0000313" key="8">
    <source>
        <dbReference type="Proteomes" id="UP000502823"/>
    </source>
</evidence>
<comment type="catalytic activity">
    <reaction evidence="4">
        <text>[protein]-dithiol + NAD(+) = [protein]-disulfide + NADH + H(+)</text>
        <dbReference type="Rhea" id="RHEA:18749"/>
        <dbReference type="Rhea" id="RHEA-COMP:10593"/>
        <dbReference type="Rhea" id="RHEA-COMP:10594"/>
        <dbReference type="ChEBI" id="CHEBI:15378"/>
        <dbReference type="ChEBI" id="CHEBI:29950"/>
        <dbReference type="ChEBI" id="CHEBI:50058"/>
        <dbReference type="ChEBI" id="CHEBI:57540"/>
        <dbReference type="ChEBI" id="CHEBI:57945"/>
        <dbReference type="EC" id="1.8.1.8"/>
    </reaction>
</comment>
<evidence type="ECO:0000259" key="6">
    <source>
        <dbReference type="PROSITE" id="PS51352"/>
    </source>
</evidence>
<evidence type="ECO:0000313" key="7">
    <source>
        <dbReference type="EMBL" id="GFG35679.1"/>
    </source>
</evidence>
<dbReference type="GO" id="GO:0030178">
    <property type="term" value="P:negative regulation of Wnt signaling pathway"/>
    <property type="evidence" value="ECO:0007669"/>
    <property type="project" value="TreeGrafter"/>
</dbReference>
<evidence type="ECO:0000256" key="5">
    <source>
        <dbReference type="ARBA" id="ARBA00047804"/>
    </source>
</evidence>
<evidence type="ECO:0000256" key="4">
    <source>
        <dbReference type="ARBA" id="ARBA00047388"/>
    </source>
</evidence>
<evidence type="ECO:0000256" key="2">
    <source>
        <dbReference type="ARBA" id="ARBA00025782"/>
    </source>
</evidence>
<dbReference type="EMBL" id="BLKM01000562">
    <property type="protein sequence ID" value="GFG35679.1"/>
    <property type="molecule type" value="Genomic_DNA"/>
</dbReference>
<proteinExistence type="inferred from homology"/>
<comment type="caution">
    <text evidence="7">The sequence shown here is derived from an EMBL/GenBank/DDBJ whole genome shotgun (WGS) entry which is preliminary data.</text>
</comment>
<dbReference type="PANTHER" id="PTHR46472:SF1">
    <property type="entry name" value="NUCLEOREDOXIN"/>
    <property type="match status" value="1"/>
</dbReference>
<dbReference type="AlphaFoldDB" id="A0A6L2PSZ9"/>
<dbReference type="PANTHER" id="PTHR46472">
    <property type="entry name" value="NUCLEOREDOXIN"/>
    <property type="match status" value="1"/>
</dbReference>
<name>A0A6L2PSZ9_COPFO</name>
<comment type="catalytic activity">
    <reaction evidence="5">
        <text>[protein]-dithiol + NADP(+) = [protein]-disulfide + NADPH + H(+)</text>
        <dbReference type="Rhea" id="RHEA:18753"/>
        <dbReference type="Rhea" id="RHEA-COMP:10593"/>
        <dbReference type="Rhea" id="RHEA-COMP:10594"/>
        <dbReference type="ChEBI" id="CHEBI:15378"/>
        <dbReference type="ChEBI" id="CHEBI:29950"/>
        <dbReference type="ChEBI" id="CHEBI:50058"/>
        <dbReference type="ChEBI" id="CHEBI:57783"/>
        <dbReference type="ChEBI" id="CHEBI:58349"/>
        <dbReference type="EC" id="1.8.1.8"/>
    </reaction>
</comment>
<dbReference type="OrthoDB" id="9440957at2759"/>
<dbReference type="GO" id="GO:0005634">
    <property type="term" value="C:nucleus"/>
    <property type="evidence" value="ECO:0007669"/>
    <property type="project" value="TreeGrafter"/>
</dbReference>
<dbReference type="Proteomes" id="UP000502823">
    <property type="component" value="Unassembled WGS sequence"/>
</dbReference>
<evidence type="ECO:0000256" key="1">
    <source>
        <dbReference type="ARBA" id="ARBA00012612"/>
    </source>
</evidence>
<keyword evidence="8" id="KW-1185">Reference proteome</keyword>